<feature type="region of interest" description="Disordered" evidence="1">
    <location>
        <begin position="395"/>
        <end position="479"/>
    </location>
</feature>
<proteinExistence type="predicted"/>
<dbReference type="InterPro" id="IPR036691">
    <property type="entry name" value="Endo/exonu/phosph_ase_sf"/>
</dbReference>
<evidence type="ECO:0000313" key="4">
    <source>
        <dbReference type="Proteomes" id="UP000265200"/>
    </source>
</evidence>
<reference evidence="3" key="4">
    <citation type="submission" date="2025-09" db="UniProtKB">
        <authorList>
            <consortium name="Ensembl"/>
        </authorList>
    </citation>
    <scope>IDENTIFICATION</scope>
    <source>
        <strain evidence="3">HSOK</strain>
    </source>
</reference>
<name>A0A3P9H430_ORYLA</name>
<evidence type="ECO:0000313" key="3">
    <source>
        <dbReference type="Ensembl" id="ENSORLP00015002570.1"/>
    </source>
</evidence>
<dbReference type="SUPFAM" id="SSF56219">
    <property type="entry name" value="DNase I-like"/>
    <property type="match status" value="1"/>
</dbReference>
<dbReference type="AlphaFoldDB" id="A0A3P9H430"/>
<reference evidence="3 4" key="2">
    <citation type="submission" date="2017-04" db="EMBL/GenBank/DDBJ databases">
        <title>CpG methylation of centromeres and impact of large insertions on vertebrate speciation.</title>
        <authorList>
            <person name="Ichikawa K."/>
            <person name="Yoshimura J."/>
            <person name="Morishita S."/>
        </authorList>
    </citation>
    <scope>NUCLEOTIDE SEQUENCE</scope>
    <source>
        <strain evidence="3 4">HSOK</strain>
    </source>
</reference>
<evidence type="ECO:0000256" key="1">
    <source>
        <dbReference type="SAM" id="MobiDB-lite"/>
    </source>
</evidence>
<dbReference type="InterPro" id="IPR027124">
    <property type="entry name" value="Swc5/CFDP1/2"/>
</dbReference>
<sequence length="479" mass="53860">MYCRQSDLVSCGCKSRSASIKHLTLHCHQDHINSLRPRFEMLCLLKSHPVLALPGEACMISNHKTGRKEKSDCLVPCVNSARPYQEQSTGPPGWGFGTGLTTRSYKTKMVTETTTRSQTTLMCNGPPESQQETCMNDNGKSQTLEATDRRMEVLSTKTKTRLGFWNVRTMYQTGKLAQVTSEMPRYNLHILGVSETRWIGSGKVITSTGETLLYSGREDSKHQEGVAIILKKGAEKSLIEWKPVNSRLIKIRMRGSHMNMTIIQCYSPTNDSEVEAKDSFYEQLDTEVKLTPRHDVLIIMGDLNAKVGKDNSNNERAMGEHGCGTMNENGERLIDFCNTNNLVVGGTLFPHRDIHKLTWYSPNDRDKNQIDHMMIKEMWRRSLIDVRVKRGADVGSDHQLVTQDRRKAPRAREQGSTEGERAPPQPNQESSPPAAPGEPNAGPHRRRTPTAPDEHPTTTQEFRASPRPNPRYEPGPPKS</sequence>
<dbReference type="Ensembl" id="ENSORLT00015010738.1">
    <property type="protein sequence ID" value="ENSORLP00015002570.1"/>
    <property type="gene ID" value="ENSORLG00015003248.1"/>
</dbReference>
<reference key="1">
    <citation type="journal article" date="2007" name="Nature">
        <title>The medaka draft genome and insights into vertebrate genome evolution.</title>
        <authorList>
            <person name="Kasahara M."/>
            <person name="Naruse K."/>
            <person name="Sasaki S."/>
            <person name="Nakatani Y."/>
            <person name="Qu W."/>
            <person name="Ahsan B."/>
            <person name="Yamada T."/>
            <person name="Nagayasu Y."/>
            <person name="Doi K."/>
            <person name="Kasai Y."/>
            <person name="Jindo T."/>
            <person name="Kobayashi D."/>
            <person name="Shimada A."/>
            <person name="Toyoda A."/>
            <person name="Kuroki Y."/>
            <person name="Fujiyama A."/>
            <person name="Sasaki T."/>
            <person name="Shimizu A."/>
            <person name="Asakawa S."/>
            <person name="Shimizu N."/>
            <person name="Hashimoto S."/>
            <person name="Yang J."/>
            <person name="Lee Y."/>
            <person name="Matsushima K."/>
            <person name="Sugano S."/>
            <person name="Sakaizumi M."/>
            <person name="Narita T."/>
            <person name="Ohishi K."/>
            <person name="Haga S."/>
            <person name="Ohta F."/>
            <person name="Nomoto H."/>
            <person name="Nogata K."/>
            <person name="Morishita T."/>
            <person name="Endo T."/>
            <person name="Shin-I T."/>
            <person name="Takeda H."/>
            <person name="Morishita S."/>
            <person name="Kohara Y."/>
        </authorList>
    </citation>
    <scope>NUCLEOTIDE SEQUENCE [LARGE SCALE GENOMIC DNA]</scope>
    <source>
        <strain>Hd-rR</strain>
    </source>
</reference>
<dbReference type="Pfam" id="PF14529">
    <property type="entry name" value="Exo_endo_phos_2"/>
    <property type="match status" value="1"/>
</dbReference>
<dbReference type="Gene3D" id="3.60.10.10">
    <property type="entry name" value="Endonuclease/exonuclease/phosphatase"/>
    <property type="match status" value="1"/>
</dbReference>
<dbReference type="GO" id="GO:0003824">
    <property type="term" value="F:catalytic activity"/>
    <property type="evidence" value="ECO:0007669"/>
    <property type="project" value="InterPro"/>
</dbReference>
<feature type="domain" description="Endonuclease/exonuclease/phosphatase" evidence="2">
    <location>
        <begin position="261"/>
        <end position="401"/>
    </location>
</feature>
<accession>A0A3P9H430</accession>
<feature type="compositionally biased region" description="Pro residues" evidence="1">
    <location>
        <begin position="467"/>
        <end position="479"/>
    </location>
</feature>
<feature type="compositionally biased region" description="Basic and acidic residues" evidence="1">
    <location>
        <begin position="403"/>
        <end position="421"/>
    </location>
</feature>
<protein>
    <recommendedName>
        <fullName evidence="2">Endonuclease/exonuclease/phosphatase domain-containing protein</fullName>
    </recommendedName>
</protein>
<dbReference type="Proteomes" id="UP000265200">
    <property type="component" value="Chromosome 4"/>
</dbReference>
<dbReference type="PANTHER" id="PTHR23227">
    <property type="entry name" value="BUCENTAUR RELATED"/>
    <property type="match status" value="1"/>
</dbReference>
<reference evidence="3" key="3">
    <citation type="submission" date="2025-08" db="UniProtKB">
        <authorList>
            <consortium name="Ensembl"/>
        </authorList>
    </citation>
    <scope>IDENTIFICATION</scope>
    <source>
        <strain evidence="3">HSOK</strain>
    </source>
</reference>
<dbReference type="InterPro" id="IPR005135">
    <property type="entry name" value="Endo/exonuclease/phosphatase"/>
</dbReference>
<organism evidence="3 4">
    <name type="scientific">Oryzias latipes</name>
    <name type="common">Japanese rice fish</name>
    <name type="synonym">Japanese killifish</name>
    <dbReference type="NCBI Taxonomy" id="8090"/>
    <lineage>
        <taxon>Eukaryota</taxon>
        <taxon>Metazoa</taxon>
        <taxon>Chordata</taxon>
        <taxon>Craniata</taxon>
        <taxon>Vertebrata</taxon>
        <taxon>Euteleostomi</taxon>
        <taxon>Actinopterygii</taxon>
        <taxon>Neopterygii</taxon>
        <taxon>Teleostei</taxon>
        <taxon>Neoteleostei</taxon>
        <taxon>Acanthomorphata</taxon>
        <taxon>Ovalentaria</taxon>
        <taxon>Atherinomorphae</taxon>
        <taxon>Beloniformes</taxon>
        <taxon>Adrianichthyidae</taxon>
        <taxon>Oryziinae</taxon>
        <taxon>Oryzias</taxon>
    </lineage>
</organism>
<evidence type="ECO:0000259" key="2">
    <source>
        <dbReference type="Pfam" id="PF14529"/>
    </source>
</evidence>
<dbReference type="PANTHER" id="PTHR23227:SF67">
    <property type="entry name" value="CRANIOFACIAL DEVELOPMENT PROTEIN 2-LIKE"/>
    <property type="match status" value="1"/>
</dbReference>
<dbReference type="CDD" id="cd09076">
    <property type="entry name" value="L1-EN"/>
    <property type="match status" value="1"/>
</dbReference>
<feature type="compositionally biased region" description="Low complexity" evidence="1">
    <location>
        <begin position="429"/>
        <end position="442"/>
    </location>
</feature>